<gene>
    <name evidence="1" type="ORF">SAMN02745117_00686</name>
</gene>
<protein>
    <submittedName>
        <fullName evidence="1">Uncharacterized protein</fullName>
    </submittedName>
</protein>
<dbReference type="AlphaFoldDB" id="A0A1M4VNX1"/>
<dbReference type="STRING" id="1122156.SAMN02745117_00686"/>
<reference evidence="1 2" key="1">
    <citation type="submission" date="2016-11" db="EMBL/GenBank/DDBJ databases">
        <authorList>
            <person name="Jaros S."/>
            <person name="Januszkiewicz K."/>
            <person name="Wedrychowicz H."/>
        </authorList>
    </citation>
    <scope>NUCLEOTIDE SEQUENCE [LARGE SCALE GENOMIC DNA]</scope>
    <source>
        <strain evidence="1 2">DSM 16112</strain>
    </source>
</reference>
<evidence type="ECO:0000313" key="1">
    <source>
        <dbReference type="EMBL" id="SHE70502.1"/>
    </source>
</evidence>
<proteinExistence type="predicted"/>
<keyword evidence="2" id="KW-1185">Reference proteome</keyword>
<dbReference type="OrthoDB" id="9152855at2"/>
<evidence type="ECO:0000313" key="2">
    <source>
        <dbReference type="Proteomes" id="UP000184327"/>
    </source>
</evidence>
<dbReference type="Proteomes" id="UP000184327">
    <property type="component" value="Unassembled WGS sequence"/>
</dbReference>
<sequence length="237" mass="26310">MPTPVDIRITPSLHADTLKEVDGYDEELTAPILASALEALDDAYITLGKLHDARDAAKKNQAWTEGQQVLAVSDAAWKQQQRLAKKLDNVRVTLEKQIAHFEGELSQPLESRAAVTISGEVRKFVKDMPTEKRHEFLRQAIEDGDHVTISAVCGAPPYLSGLDANFQKTYTRMWHERTSPDLAQKLKAVRGAKAVIEQRGALIFKEVEKAMGAPWTRVQALREGNDKALAALKFDGQ</sequence>
<dbReference type="EMBL" id="FQUZ01000006">
    <property type="protein sequence ID" value="SHE70502.1"/>
    <property type="molecule type" value="Genomic_DNA"/>
</dbReference>
<name>A0A1M4VNX1_9BURK</name>
<accession>A0A1M4VNX1</accession>
<dbReference type="RefSeq" id="WP_073354871.1">
    <property type="nucleotide sequence ID" value="NZ_FQUZ01000006.1"/>
</dbReference>
<organism evidence="1 2">
    <name type="scientific">Lampropedia hyalina DSM 16112</name>
    <dbReference type="NCBI Taxonomy" id="1122156"/>
    <lineage>
        <taxon>Bacteria</taxon>
        <taxon>Pseudomonadati</taxon>
        <taxon>Pseudomonadota</taxon>
        <taxon>Betaproteobacteria</taxon>
        <taxon>Burkholderiales</taxon>
        <taxon>Comamonadaceae</taxon>
        <taxon>Lampropedia</taxon>
    </lineage>
</organism>